<gene>
    <name evidence="1" type="ORF">CEY11_09310</name>
</gene>
<dbReference type="Gene3D" id="1.10.260.40">
    <property type="entry name" value="lambda repressor-like DNA-binding domains"/>
    <property type="match status" value="1"/>
</dbReference>
<accession>A0A225MKU9</accession>
<name>A0A225MKU9_9BURK</name>
<proteinExistence type="predicted"/>
<dbReference type="GO" id="GO:0003677">
    <property type="term" value="F:DNA binding"/>
    <property type="evidence" value="ECO:0007669"/>
    <property type="project" value="InterPro"/>
</dbReference>
<evidence type="ECO:0000313" key="1">
    <source>
        <dbReference type="EMBL" id="OWT61997.1"/>
    </source>
</evidence>
<sequence length="100" mass="11149">MLVFNFSLCENRCMQAPKLIELIDFLGAERGRKTALARSLDISESYLSQMLSGLRPMPAELCPLVERFTGGAVDRTKCRPLDGGRIWPELATEPQEPSHA</sequence>
<dbReference type="Proteomes" id="UP000214603">
    <property type="component" value="Unassembled WGS sequence"/>
</dbReference>
<dbReference type="Pfam" id="PF15943">
    <property type="entry name" value="YdaS_toxin"/>
    <property type="match status" value="1"/>
</dbReference>
<keyword evidence="2" id="KW-1185">Reference proteome</keyword>
<evidence type="ECO:0000313" key="2">
    <source>
        <dbReference type="Proteomes" id="UP000214603"/>
    </source>
</evidence>
<dbReference type="InterPro" id="IPR031856">
    <property type="entry name" value="YdaS_toxin-like"/>
</dbReference>
<dbReference type="EMBL" id="NJIH01000004">
    <property type="protein sequence ID" value="OWT61997.1"/>
    <property type="molecule type" value="Genomic_DNA"/>
</dbReference>
<dbReference type="InterPro" id="IPR010982">
    <property type="entry name" value="Lambda_DNA-bd_dom_sf"/>
</dbReference>
<organism evidence="1 2">
    <name type="scientific">Candidimonas nitroreducens</name>
    <dbReference type="NCBI Taxonomy" id="683354"/>
    <lineage>
        <taxon>Bacteria</taxon>
        <taxon>Pseudomonadati</taxon>
        <taxon>Pseudomonadota</taxon>
        <taxon>Betaproteobacteria</taxon>
        <taxon>Burkholderiales</taxon>
        <taxon>Alcaligenaceae</taxon>
        <taxon>Candidimonas</taxon>
    </lineage>
</organism>
<protein>
    <recommendedName>
        <fullName evidence="3">HTH cro/C1-type domain-containing protein</fullName>
    </recommendedName>
</protein>
<dbReference type="AlphaFoldDB" id="A0A225MKU9"/>
<dbReference type="SUPFAM" id="SSF47413">
    <property type="entry name" value="lambda repressor-like DNA-binding domains"/>
    <property type="match status" value="1"/>
</dbReference>
<comment type="caution">
    <text evidence="1">The sequence shown here is derived from an EMBL/GenBank/DDBJ whole genome shotgun (WGS) entry which is preliminary data.</text>
</comment>
<reference evidence="2" key="1">
    <citation type="submission" date="2017-06" db="EMBL/GenBank/DDBJ databases">
        <title>Herbaspirillum phytohormonus sp. nov., isolated from the root nodule of Robinia pseudoacacia in lead-zinc mine.</title>
        <authorList>
            <person name="Fan M."/>
            <person name="Lin Y."/>
        </authorList>
    </citation>
    <scope>NUCLEOTIDE SEQUENCE [LARGE SCALE GENOMIC DNA]</scope>
    <source>
        <strain evidence="2">SC-089</strain>
    </source>
</reference>
<evidence type="ECO:0008006" key="3">
    <source>
        <dbReference type="Google" id="ProtNLM"/>
    </source>
</evidence>